<proteinExistence type="predicted"/>
<dbReference type="EMBL" id="BDUF01000007">
    <property type="protein sequence ID" value="GAX88704.1"/>
    <property type="molecule type" value="Genomic_DNA"/>
</dbReference>
<reference evidence="2" key="1">
    <citation type="submission" date="2017-07" db="EMBL/GenBank/DDBJ databases">
        <title>Draft genome sequence of Effusibacillus lacus strain skLN1.</title>
        <authorList>
            <person name="Watanabe M."/>
            <person name="Kojima H."/>
            <person name="Fukui M."/>
        </authorList>
    </citation>
    <scope>NUCLEOTIDE SEQUENCE [LARGE SCALE GENOMIC DNA]</scope>
    <source>
        <strain evidence="2">skLN1</strain>
    </source>
</reference>
<organism evidence="1 2">
    <name type="scientific">Effusibacillus lacus</name>
    <dbReference type="NCBI Taxonomy" id="1348429"/>
    <lineage>
        <taxon>Bacteria</taxon>
        <taxon>Bacillati</taxon>
        <taxon>Bacillota</taxon>
        <taxon>Bacilli</taxon>
        <taxon>Bacillales</taxon>
        <taxon>Alicyclobacillaceae</taxon>
        <taxon>Effusibacillus</taxon>
    </lineage>
</organism>
<dbReference type="Pfam" id="PF10704">
    <property type="entry name" value="DUF2508"/>
    <property type="match status" value="1"/>
</dbReference>
<comment type="caution">
    <text evidence="1">The sequence shown here is derived from an EMBL/GenBank/DDBJ whole genome shotgun (WGS) entry which is preliminary data.</text>
</comment>
<name>A0A292YJZ5_9BACL</name>
<protein>
    <recommendedName>
        <fullName evidence="3">DUF2508 domain-containing protein</fullName>
    </recommendedName>
</protein>
<evidence type="ECO:0000313" key="1">
    <source>
        <dbReference type="EMBL" id="GAX88704.1"/>
    </source>
</evidence>
<evidence type="ECO:0000313" key="2">
    <source>
        <dbReference type="Proteomes" id="UP000217785"/>
    </source>
</evidence>
<accession>A0A292YJZ5</accession>
<dbReference type="Proteomes" id="UP000217785">
    <property type="component" value="Unassembled WGS sequence"/>
</dbReference>
<sequence length="90" mass="10828">MGNNLWKAWTSWIEGEKEQEPSEEEKFLEELRLAHRDWMLAQQRLDLLTDPDLIDHAIYVLEAAEKKYGYYLRKAREDGIRIEFPYPKAM</sequence>
<keyword evidence="2" id="KW-1185">Reference proteome</keyword>
<dbReference type="RefSeq" id="WP_172899621.1">
    <property type="nucleotide sequence ID" value="NZ_BDUF01000007.1"/>
</dbReference>
<dbReference type="InterPro" id="IPR019644">
    <property type="entry name" value="DUF2508"/>
</dbReference>
<dbReference type="AlphaFoldDB" id="A0A292YJZ5"/>
<evidence type="ECO:0008006" key="3">
    <source>
        <dbReference type="Google" id="ProtNLM"/>
    </source>
</evidence>
<gene>
    <name evidence="1" type="ORF">EFBL_0316</name>
</gene>